<protein>
    <recommendedName>
        <fullName evidence="2">Beta-lactamase-related domain-containing protein</fullName>
    </recommendedName>
</protein>
<evidence type="ECO:0000313" key="4">
    <source>
        <dbReference type="Proteomes" id="UP001498476"/>
    </source>
</evidence>
<dbReference type="EMBL" id="JAZAVJ010000292">
    <property type="protein sequence ID" value="KAK7402624.1"/>
    <property type="molecule type" value="Genomic_DNA"/>
</dbReference>
<dbReference type="InterPro" id="IPR001466">
    <property type="entry name" value="Beta-lactam-related"/>
</dbReference>
<sequence>MQEPAKYGFRRHPRYVYSVVCLAMFASAAGLLACCLSLFPVAQASAIEHRASHTSARDVQTYYNVDGSRHAEKAKSLAADGYQIISLSTYGSPPDVKYAAVWSLREGNPIQLIQDADKKTYDAWLEGWKTEGFVSTHVSATGPADSAVFAGVVEKVNVTNWIQVCDLANPWGYENATGGISVTIKDFRMYGTPQDRRYCILGHENVYNDMSTIFYTTNYSIDYAEIYRSETEKRFWRPAHLFLSEDHVITPQFVDTDVGAWVAKEGLTGDKLAKEIKAQKKNGLSPIDLQGGGSGKNARFSVIFAEHDIPSSRKWSVTGTVNGFKDNKGAQAGIDDTMKAWMQKNGVRQAQVAITSNGTVLTERSYTWAESNRAVVKPDDIFLLASVSKMFVHAAIYNLAEAGHLNYSTPVYPLLGYKPEDDRASNITIQHLLDHRAGYDRSKSGDPGFMFQSIAMAQSNGTRPASLRDVIEYMVARPLDYAPGDSYAYSNYGSMLLSYVVTNVTNTPYLKFLQKNILKGLDVQLYQTSAKKHANDRIVQESKYTGYDPVHPKSYKLVPAPHGGDGAIKEESMGGFSLAASASSIARFIGHNSVFGTGGRAWGSWRDGTTAGARTFAESRGDFDWALNLNTREYVSETEFDDLRFWKMPFVFEDFPLA</sequence>
<dbReference type="Pfam" id="PF17660">
    <property type="entry name" value="BTRD1"/>
    <property type="match status" value="3"/>
</dbReference>
<accession>A0ABR1GL97</accession>
<keyword evidence="4" id="KW-1185">Reference proteome</keyword>
<name>A0ABR1GL97_9HYPO</name>
<organism evidence="3 4">
    <name type="scientific">Neonectria punicea</name>
    <dbReference type="NCBI Taxonomy" id="979145"/>
    <lineage>
        <taxon>Eukaryota</taxon>
        <taxon>Fungi</taxon>
        <taxon>Dikarya</taxon>
        <taxon>Ascomycota</taxon>
        <taxon>Pezizomycotina</taxon>
        <taxon>Sordariomycetes</taxon>
        <taxon>Hypocreomycetidae</taxon>
        <taxon>Hypocreales</taxon>
        <taxon>Nectriaceae</taxon>
        <taxon>Neonectria</taxon>
    </lineage>
</organism>
<dbReference type="InterPro" id="IPR049511">
    <property type="entry name" value="PGH-like_rpt"/>
</dbReference>
<gene>
    <name evidence="3" type="ORF">QQX98_011636</name>
</gene>
<dbReference type="Proteomes" id="UP001498476">
    <property type="component" value="Unassembled WGS sequence"/>
</dbReference>
<dbReference type="Pfam" id="PF00144">
    <property type="entry name" value="Beta-lactamase"/>
    <property type="match status" value="1"/>
</dbReference>
<dbReference type="PROSITE" id="PS51257">
    <property type="entry name" value="PROKAR_LIPOPROTEIN"/>
    <property type="match status" value="1"/>
</dbReference>
<comment type="similarity">
    <text evidence="1">Belongs to the peptidase S12 family.</text>
</comment>
<dbReference type="PANTHER" id="PTHR46825">
    <property type="entry name" value="D-ALANYL-D-ALANINE-CARBOXYPEPTIDASE/ENDOPEPTIDASE AMPH"/>
    <property type="match status" value="1"/>
</dbReference>
<dbReference type="SUPFAM" id="SSF56601">
    <property type="entry name" value="beta-lactamase/transpeptidase-like"/>
    <property type="match status" value="1"/>
</dbReference>
<reference evidence="3 4" key="1">
    <citation type="journal article" date="2025" name="Microbiol. Resour. Announc.">
        <title>Draft genome sequences for Neonectria magnoliae and Neonectria punicea, canker pathogens of Liriodendron tulipifera and Acer saccharum in West Virginia.</title>
        <authorList>
            <person name="Petronek H.M."/>
            <person name="Kasson M.T."/>
            <person name="Metheny A.M."/>
            <person name="Stauder C.M."/>
            <person name="Lovett B."/>
            <person name="Lynch S.C."/>
            <person name="Garnas J.R."/>
            <person name="Kasson L.R."/>
            <person name="Stajich J.E."/>
        </authorList>
    </citation>
    <scope>NUCLEOTIDE SEQUENCE [LARGE SCALE GENOMIC DNA]</scope>
    <source>
        <strain evidence="3 4">NRRL 64653</strain>
    </source>
</reference>
<evidence type="ECO:0000259" key="2">
    <source>
        <dbReference type="Pfam" id="PF00144"/>
    </source>
</evidence>
<dbReference type="PANTHER" id="PTHR46825:SF9">
    <property type="entry name" value="BETA-LACTAMASE-RELATED DOMAIN-CONTAINING PROTEIN"/>
    <property type="match status" value="1"/>
</dbReference>
<feature type="domain" description="Beta-lactamase-related" evidence="2">
    <location>
        <begin position="335"/>
        <end position="594"/>
    </location>
</feature>
<dbReference type="Gene3D" id="3.40.710.10">
    <property type="entry name" value="DD-peptidase/beta-lactamase superfamily"/>
    <property type="match status" value="1"/>
</dbReference>
<proteinExistence type="inferred from homology"/>
<dbReference type="InterPro" id="IPR012338">
    <property type="entry name" value="Beta-lactam/transpept-like"/>
</dbReference>
<evidence type="ECO:0000313" key="3">
    <source>
        <dbReference type="EMBL" id="KAK7402624.1"/>
    </source>
</evidence>
<evidence type="ECO:0000256" key="1">
    <source>
        <dbReference type="ARBA" id="ARBA00038215"/>
    </source>
</evidence>
<comment type="caution">
    <text evidence="3">The sequence shown here is derived from an EMBL/GenBank/DDBJ whole genome shotgun (WGS) entry which is preliminary data.</text>
</comment>
<dbReference type="InterPro" id="IPR050491">
    <property type="entry name" value="AmpC-like"/>
</dbReference>